<dbReference type="GO" id="GO:0090486">
    <property type="term" value="F:small RNA 2'-O-methyltransferase activity"/>
    <property type="evidence" value="ECO:0007669"/>
    <property type="project" value="UniProtKB-EC"/>
</dbReference>
<keyword evidence="8" id="KW-0460">Magnesium</keyword>
<dbReference type="GO" id="GO:0030422">
    <property type="term" value="P:siRNA processing"/>
    <property type="evidence" value="ECO:0007669"/>
    <property type="project" value="TreeGrafter"/>
</dbReference>
<keyword evidence="10" id="KW-0943">RNA-mediated gene silencing</keyword>
<dbReference type="GO" id="GO:0005634">
    <property type="term" value="C:nucleus"/>
    <property type="evidence" value="ECO:0007669"/>
    <property type="project" value="TreeGrafter"/>
</dbReference>
<evidence type="ECO:0000313" key="13">
    <source>
        <dbReference type="EMBL" id="EMD31353.1"/>
    </source>
</evidence>
<evidence type="ECO:0000256" key="4">
    <source>
        <dbReference type="ARBA" id="ARBA00022603"/>
    </source>
</evidence>
<dbReference type="EMBL" id="KB445820">
    <property type="protein sequence ID" value="EMD31353.1"/>
    <property type="molecule type" value="Genomic_DNA"/>
</dbReference>
<comment type="cofactor">
    <cofactor evidence="1">
        <name>Mg(2+)</name>
        <dbReference type="ChEBI" id="CHEBI:18420"/>
    </cofactor>
</comment>
<evidence type="ECO:0000256" key="1">
    <source>
        <dbReference type="ARBA" id="ARBA00001946"/>
    </source>
</evidence>
<evidence type="ECO:0000256" key="12">
    <source>
        <dbReference type="ARBA" id="ARBA00048418"/>
    </source>
</evidence>
<accession>M2Q3I0</accession>
<dbReference type="OrthoDB" id="2154311at2759"/>
<organism evidence="13 14">
    <name type="scientific">Ceriporiopsis subvermispora (strain B)</name>
    <name type="common">White-rot fungus</name>
    <name type="synonym">Gelatoporia subvermispora</name>
    <dbReference type="NCBI Taxonomy" id="914234"/>
    <lineage>
        <taxon>Eukaryota</taxon>
        <taxon>Fungi</taxon>
        <taxon>Dikarya</taxon>
        <taxon>Basidiomycota</taxon>
        <taxon>Agaricomycotina</taxon>
        <taxon>Agaricomycetes</taxon>
        <taxon>Polyporales</taxon>
        <taxon>Gelatoporiaceae</taxon>
        <taxon>Gelatoporia</taxon>
    </lineage>
</organism>
<keyword evidence="6" id="KW-0949">S-adenosyl-L-methionine</keyword>
<evidence type="ECO:0000256" key="9">
    <source>
        <dbReference type="ARBA" id="ARBA00022884"/>
    </source>
</evidence>
<evidence type="ECO:0000256" key="7">
    <source>
        <dbReference type="ARBA" id="ARBA00022723"/>
    </source>
</evidence>
<comment type="catalytic activity">
    <reaction evidence="12">
        <text>small RNA 3'-end nucleotide + S-adenosyl-L-methionine = small RNA 3'-end 2'-O-methylnucleotide + S-adenosyl-L-homocysteine + H(+)</text>
        <dbReference type="Rhea" id="RHEA:37887"/>
        <dbReference type="Rhea" id="RHEA-COMP:10415"/>
        <dbReference type="Rhea" id="RHEA-COMP:10416"/>
        <dbReference type="ChEBI" id="CHEBI:15378"/>
        <dbReference type="ChEBI" id="CHEBI:57856"/>
        <dbReference type="ChEBI" id="CHEBI:59789"/>
        <dbReference type="ChEBI" id="CHEBI:74896"/>
        <dbReference type="ChEBI" id="CHEBI:74898"/>
        <dbReference type="EC" id="2.1.1.386"/>
    </reaction>
</comment>
<name>M2Q3I0_CERS8</name>
<keyword evidence="5" id="KW-0808">Transferase</keyword>
<dbReference type="PANTHER" id="PTHR21404">
    <property type="entry name" value="HEN1"/>
    <property type="match status" value="1"/>
</dbReference>
<evidence type="ECO:0000256" key="5">
    <source>
        <dbReference type="ARBA" id="ARBA00022679"/>
    </source>
</evidence>
<evidence type="ECO:0000313" key="14">
    <source>
        <dbReference type="Proteomes" id="UP000016930"/>
    </source>
</evidence>
<dbReference type="GO" id="GO:0005737">
    <property type="term" value="C:cytoplasm"/>
    <property type="evidence" value="ECO:0007669"/>
    <property type="project" value="TreeGrafter"/>
</dbReference>
<dbReference type="EC" id="2.1.1.386" evidence="11"/>
<evidence type="ECO:0000256" key="6">
    <source>
        <dbReference type="ARBA" id="ARBA00022691"/>
    </source>
</evidence>
<evidence type="ECO:0000256" key="11">
    <source>
        <dbReference type="ARBA" id="ARBA00035025"/>
    </source>
</evidence>
<dbReference type="InterPro" id="IPR029063">
    <property type="entry name" value="SAM-dependent_MTases_sf"/>
</dbReference>
<dbReference type="Gene3D" id="3.40.50.150">
    <property type="entry name" value="Vaccinia Virus protein VP39"/>
    <property type="match status" value="1"/>
</dbReference>
<gene>
    <name evidence="13" type="ORF">CERSUDRAFT_145359</name>
</gene>
<keyword evidence="4" id="KW-0489">Methyltransferase</keyword>
<keyword evidence="9" id="KW-0694">RNA-binding</keyword>
<protein>
    <recommendedName>
        <fullName evidence="3">Small RNA 2'-O-methyltransferase</fullName>
        <ecNumber evidence="11">2.1.1.386</ecNumber>
    </recommendedName>
</protein>
<sequence length="476" mass="53650">MLQSPPTAPACTNELEQAELPVTFFPPLSQQRRAWVFEVLTREKVTSILDIGCGEGDLIACLCNPAPWLPPSHHAEIRAFLESQELPSIEYIIHEEPYMHPVRVIGLDISAVDLCDAIKHTSPPKPTALSWPRWIPLDVEIWEGGLQSLNPVFMDVECIVSTEVIEHLPEEVLQDFAPVILGVYQPRLLLITTPSYTFNARFTAPDAPPSARRGFPDPTGRTDRIFRHSDHKFEWTVEEFTDWCETVADDWGYEAQIRGVGKPNEKDEWDRDESLGWASQVAMFRRKEGDVWKKVRLARREQVGILSRASQSQHRLLATHRHDPHKSAGHPLPLRTIGDLTHERLLDYGIAAFPVGRLWTEGELDIPCGGCLELLVLAAAKHNDLAVRCNPAEKIEKWEILLKSGLPSQCTKSVNDTAQDVVVDTSSEFLVSQTDNATWGNESSSWGVMTTDDWNVKIPADDWGWGVPSRWETNEP</sequence>
<dbReference type="GO" id="GO:0003723">
    <property type="term" value="F:RNA binding"/>
    <property type="evidence" value="ECO:0007669"/>
    <property type="project" value="UniProtKB-KW"/>
</dbReference>
<dbReference type="Proteomes" id="UP000016930">
    <property type="component" value="Unassembled WGS sequence"/>
</dbReference>
<evidence type="ECO:0000256" key="8">
    <source>
        <dbReference type="ARBA" id="ARBA00022842"/>
    </source>
</evidence>
<dbReference type="SUPFAM" id="SSF53335">
    <property type="entry name" value="S-adenosyl-L-methionine-dependent methyltransferases"/>
    <property type="match status" value="1"/>
</dbReference>
<dbReference type="GO" id="GO:0046872">
    <property type="term" value="F:metal ion binding"/>
    <property type="evidence" value="ECO:0007669"/>
    <property type="project" value="UniProtKB-KW"/>
</dbReference>
<keyword evidence="7" id="KW-0479">Metal-binding</keyword>
<evidence type="ECO:0000256" key="2">
    <source>
        <dbReference type="ARBA" id="ARBA00009026"/>
    </source>
</evidence>
<evidence type="ECO:0000256" key="3">
    <source>
        <dbReference type="ARBA" id="ARBA00021330"/>
    </source>
</evidence>
<evidence type="ECO:0000256" key="10">
    <source>
        <dbReference type="ARBA" id="ARBA00023158"/>
    </source>
</evidence>
<keyword evidence="14" id="KW-1185">Reference proteome</keyword>
<dbReference type="HOGENOM" id="CLU_032749_0_0_1"/>
<comment type="similarity">
    <text evidence="2">Belongs to the methyltransferase superfamily. HEN1 family.</text>
</comment>
<reference evidence="13 14" key="1">
    <citation type="journal article" date="2012" name="Proc. Natl. Acad. Sci. U.S.A.">
        <title>Comparative genomics of Ceriporiopsis subvermispora and Phanerochaete chrysosporium provide insight into selective ligninolysis.</title>
        <authorList>
            <person name="Fernandez-Fueyo E."/>
            <person name="Ruiz-Duenas F.J."/>
            <person name="Ferreira P."/>
            <person name="Floudas D."/>
            <person name="Hibbett D.S."/>
            <person name="Canessa P."/>
            <person name="Larrondo L.F."/>
            <person name="James T.Y."/>
            <person name="Seelenfreund D."/>
            <person name="Lobos S."/>
            <person name="Polanco R."/>
            <person name="Tello M."/>
            <person name="Honda Y."/>
            <person name="Watanabe T."/>
            <person name="Watanabe T."/>
            <person name="Ryu J.S."/>
            <person name="Kubicek C.P."/>
            <person name="Schmoll M."/>
            <person name="Gaskell J."/>
            <person name="Hammel K.E."/>
            <person name="St John F.J."/>
            <person name="Vanden Wymelenberg A."/>
            <person name="Sabat G."/>
            <person name="Splinter BonDurant S."/>
            <person name="Syed K."/>
            <person name="Yadav J.S."/>
            <person name="Doddapaneni H."/>
            <person name="Subramanian V."/>
            <person name="Lavin J.L."/>
            <person name="Oguiza J.A."/>
            <person name="Perez G."/>
            <person name="Pisabarro A.G."/>
            <person name="Ramirez L."/>
            <person name="Santoyo F."/>
            <person name="Master E."/>
            <person name="Coutinho P.M."/>
            <person name="Henrissat B."/>
            <person name="Lombard V."/>
            <person name="Magnuson J.K."/>
            <person name="Kuees U."/>
            <person name="Hori C."/>
            <person name="Igarashi K."/>
            <person name="Samejima M."/>
            <person name="Held B.W."/>
            <person name="Barry K.W."/>
            <person name="LaButti K.M."/>
            <person name="Lapidus A."/>
            <person name="Lindquist E.A."/>
            <person name="Lucas S.M."/>
            <person name="Riley R."/>
            <person name="Salamov A.A."/>
            <person name="Hoffmeister D."/>
            <person name="Schwenk D."/>
            <person name="Hadar Y."/>
            <person name="Yarden O."/>
            <person name="de Vries R.P."/>
            <person name="Wiebenga A."/>
            <person name="Stenlid J."/>
            <person name="Eastwood D."/>
            <person name="Grigoriev I.V."/>
            <person name="Berka R.M."/>
            <person name="Blanchette R.A."/>
            <person name="Kersten P."/>
            <person name="Martinez A.T."/>
            <person name="Vicuna R."/>
            <person name="Cullen D."/>
        </authorList>
    </citation>
    <scope>NUCLEOTIDE SEQUENCE [LARGE SCALE GENOMIC DNA]</scope>
    <source>
        <strain evidence="13 14">B</strain>
    </source>
</reference>
<proteinExistence type="inferred from homology"/>
<dbReference type="PANTHER" id="PTHR21404:SF3">
    <property type="entry name" value="SMALL RNA 2'-O-METHYLTRANSFERASE"/>
    <property type="match status" value="1"/>
</dbReference>
<dbReference type="GO" id="GO:0001510">
    <property type="term" value="P:RNA methylation"/>
    <property type="evidence" value="ECO:0007669"/>
    <property type="project" value="InterPro"/>
</dbReference>
<dbReference type="AlphaFoldDB" id="M2Q3I0"/>
<dbReference type="InterPro" id="IPR026610">
    <property type="entry name" value="Hen1"/>
</dbReference>